<evidence type="ECO:0000313" key="3">
    <source>
        <dbReference type="Proteomes" id="UP000005942"/>
    </source>
</evidence>
<comment type="caution">
    <text evidence="2">The sequence shown here is derived from an EMBL/GenBank/DDBJ whole genome shotgun (WGS) entry which is preliminary data.</text>
</comment>
<name>E1LA75_9FIRM</name>
<accession>E1LA75</accession>
<evidence type="ECO:0000313" key="2">
    <source>
        <dbReference type="EMBL" id="EFL58499.1"/>
    </source>
</evidence>
<protein>
    <submittedName>
        <fullName evidence="2">Divergent AAA domain protein</fullName>
    </submittedName>
</protein>
<gene>
    <name evidence="2" type="ORF">HMPREF9684_0208</name>
</gene>
<dbReference type="InterPro" id="IPR007421">
    <property type="entry name" value="Schlafen_AlbA_2_dom"/>
</dbReference>
<evidence type="ECO:0000259" key="1">
    <source>
        <dbReference type="Pfam" id="PF04326"/>
    </source>
</evidence>
<feature type="domain" description="Schlafen AlbA-2" evidence="1">
    <location>
        <begin position="13"/>
        <end position="130"/>
    </location>
</feature>
<organism evidence="2 3">
    <name type="scientific">Veillonella atypica ACS-134-V-Col7a</name>
    <dbReference type="NCBI Taxonomy" id="866778"/>
    <lineage>
        <taxon>Bacteria</taxon>
        <taxon>Bacillati</taxon>
        <taxon>Bacillota</taxon>
        <taxon>Negativicutes</taxon>
        <taxon>Veillonellales</taxon>
        <taxon>Veillonellaceae</taxon>
        <taxon>Veillonella</taxon>
    </lineage>
</organism>
<sequence length="202" mass="23055">MNYSLEYLCFTPESQYLERKSARKKPRELLKTLIGFANADGGVLVIGVEDDGRITGFNHSKAHSIESFQQIDRELVSTPIMKRFDIIPVTNEGGESDNILIICVDPSVNRVIVAPNDVVYLRQGDETIELSYERRRMLEYDRGQRYVEDELVLDATLEDIDEDLITEFQHHLGTEVSLTTVEVLKARNLYRDGYITKAGILL</sequence>
<dbReference type="Pfam" id="PF04326">
    <property type="entry name" value="SLFN_AlbA_2"/>
    <property type="match status" value="1"/>
</dbReference>
<dbReference type="EMBL" id="AEDS01000018">
    <property type="protein sequence ID" value="EFL58499.1"/>
    <property type="molecule type" value="Genomic_DNA"/>
</dbReference>
<dbReference type="RefSeq" id="WP_005379729.1">
    <property type="nucleotide sequence ID" value="NZ_AEDS01000018.1"/>
</dbReference>
<proteinExistence type="predicted"/>
<reference evidence="2 3" key="1">
    <citation type="submission" date="2010-08" db="EMBL/GenBank/DDBJ databases">
        <authorList>
            <person name="Durkin A.S."/>
            <person name="Madupu R."/>
            <person name="Torralba M."/>
            <person name="Gillis M."/>
            <person name="Methe B."/>
            <person name="Sutton G."/>
            <person name="Nelson K.E."/>
        </authorList>
    </citation>
    <scope>NUCLEOTIDE SEQUENCE [LARGE SCALE GENOMIC DNA]</scope>
    <source>
        <strain evidence="2 3">ACS-134-V-Col7a</strain>
    </source>
</reference>
<dbReference type="AlphaFoldDB" id="E1LA75"/>
<dbReference type="Proteomes" id="UP000005942">
    <property type="component" value="Unassembled WGS sequence"/>
</dbReference>
<dbReference type="PANTHER" id="PTHR30595:SF6">
    <property type="entry name" value="SCHLAFEN ALBA-2 DOMAIN-CONTAINING PROTEIN"/>
    <property type="match status" value="1"/>
</dbReference>
<feature type="non-terminal residue" evidence="2">
    <location>
        <position position="202"/>
    </location>
</feature>
<dbReference type="Gene3D" id="3.30.950.30">
    <property type="entry name" value="Schlafen, AAA domain"/>
    <property type="match status" value="1"/>
</dbReference>
<dbReference type="PANTHER" id="PTHR30595">
    <property type="entry name" value="GLPR-RELATED TRANSCRIPTIONAL REPRESSOR"/>
    <property type="match status" value="1"/>
</dbReference>
<dbReference type="InterPro" id="IPR038461">
    <property type="entry name" value="Schlafen_AlbA_2_dom_sf"/>
</dbReference>